<protein>
    <submittedName>
        <fullName evidence="1">Phage baseplate protein</fullName>
    </submittedName>
</protein>
<name>A0AAU6VA50_UNCXX</name>
<accession>A0AAU6VA50</accession>
<dbReference type="SUPFAM" id="SSF160719">
    <property type="entry name" value="gpW/gp25-like"/>
    <property type="match status" value="1"/>
</dbReference>
<proteinExistence type="predicted"/>
<organism evidence="1">
    <name type="scientific">bacterium 19MO03SA05</name>
    <dbReference type="NCBI Taxonomy" id="2920620"/>
    <lineage>
        <taxon>Bacteria</taxon>
    </lineage>
</organism>
<dbReference type="EMBL" id="CP095350">
    <property type="protein sequence ID" value="XAG83422.1"/>
    <property type="molecule type" value="Genomic_DNA"/>
</dbReference>
<gene>
    <name evidence="1" type="ORF">MRM63_07420</name>
</gene>
<reference evidence="1" key="1">
    <citation type="submission" date="2022-03" db="EMBL/GenBank/DDBJ databases">
        <title>Sea Food Isolates.</title>
        <authorList>
            <person name="Li c."/>
        </authorList>
    </citation>
    <scope>NUCLEOTIDE SEQUENCE</scope>
    <source>
        <strain evidence="1">19MO03SA05</strain>
    </source>
</reference>
<evidence type="ECO:0000313" key="1">
    <source>
        <dbReference type="EMBL" id="XAG83422.1"/>
    </source>
</evidence>
<dbReference type="AlphaFoldDB" id="A0AAU6VA50"/>
<sequence length="114" mass="12299">MIKHILAIDQDTGRTLTGLEALSCRIKRVLTTQVGSRVKRRTIGNRAINRLGKNQNPSEAMIVQNLSIEALTNANNQLAGLIVEQCQAIPTASGFSVSVTGNWNGEAIRTSVTI</sequence>